<evidence type="ECO:0000256" key="5">
    <source>
        <dbReference type="ARBA" id="ARBA00022640"/>
    </source>
</evidence>
<sequence>MALRFSSTQAVSRAAAPARRSVVVRASAEPANRRQILGLSAAFALSAVLTAAPAKADLTADLLARSEANKELNNKKRLATSSANLARTRTVTDGTCGFPTNFFGCDETSSKFNGGIKFIQDDVDLECAGAEKGRCASRPNMNFGSKGF</sequence>
<dbReference type="InParanoid" id="A0A2V0PLV8"/>
<evidence type="ECO:0000256" key="4">
    <source>
        <dbReference type="ARBA" id="ARBA00022531"/>
    </source>
</evidence>
<evidence type="ECO:0000256" key="7">
    <source>
        <dbReference type="ARBA" id="ARBA00023078"/>
    </source>
</evidence>
<name>A0A2V0PLV8_9CHLO</name>
<protein>
    <submittedName>
        <fullName evidence="9">Photosystem I reaction center subunit N</fullName>
    </submittedName>
</protein>
<dbReference type="GO" id="GO:0030093">
    <property type="term" value="C:chloroplast photosystem I"/>
    <property type="evidence" value="ECO:0007669"/>
    <property type="project" value="TreeGrafter"/>
</dbReference>
<keyword evidence="10" id="KW-1185">Reference proteome</keyword>
<keyword evidence="8" id="KW-0472">Membrane</keyword>
<dbReference type="PROSITE" id="PS51318">
    <property type="entry name" value="TAT"/>
    <property type="match status" value="1"/>
</dbReference>
<dbReference type="AlphaFoldDB" id="A0A2V0PLV8"/>
<dbReference type="InterPro" id="IPR008796">
    <property type="entry name" value="PSAN"/>
</dbReference>
<comment type="similarity">
    <text evidence="2">Belongs to the psaN family.</text>
</comment>
<keyword evidence="7" id="KW-0793">Thylakoid</keyword>
<keyword evidence="3" id="KW-0150">Chloroplast</keyword>
<keyword evidence="6" id="KW-0603">Photosystem I</keyword>
<evidence type="ECO:0000256" key="6">
    <source>
        <dbReference type="ARBA" id="ARBA00022836"/>
    </source>
</evidence>
<evidence type="ECO:0000256" key="3">
    <source>
        <dbReference type="ARBA" id="ARBA00022528"/>
    </source>
</evidence>
<keyword evidence="4" id="KW-0602">Photosynthesis</keyword>
<reference evidence="9 10" key="1">
    <citation type="journal article" date="2018" name="Sci. Rep.">
        <title>Raphidocelis subcapitata (=Pseudokirchneriella subcapitata) provides an insight into genome evolution and environmental adaptations in the Sphaeropleales.</title>
        <authorList>
            <person name="Suzuki S."/>
            <person name="Yamaguchi H."/>
            <person name="Nakajima N."/>
            <person name="Kawachi M."/>
        </authorList>
    </citation>
    <scope>NUCLEOTIDE SEQUENCE [LARGE SCALE GENOMIC DNA]</scope>
    <source>
        <strain evidence="9 10">NIES-35</strain>
    </source>
</reference>
<dbReference type="Pfam" id="PF05479">
    <property type="entry name" value="PsaN"/>
    <property type="match status" value="1"/>
</dbReference>
<dbReference type="STRING" id="307507.A0A2V0PLV8"/>
<evidence type="ECO:0000256" key="2">
    <source>
        <dbReference type="ARBA" id="ARBA00010661"/>
    </source>
</evidence>
<dbReference type="EMBL" id="BDRX01000143">
    <property type="protein sequence ID" value="GBF99053.1"/>
    <property type="molecule type" value="Genomic_DNA"/>
</dbReference>
<gene>
    <name evidence="9" type="ORF">Rsub_11998</name>
</gene>
<dbReference type="PANTHER" id="PTHR36814">
    <property type="entry name" value="PHOTOSYSTEM I REACTION CENTER SUBUNIT N, CHLOROPLASTIC"/>
    <property type="match status" value="1"/>
</dbReference>
<evidence type="ECO:0000256" key="1">
    <source>
        <dbReference type="ARBA" id="ARBA00004622"/>
    </source>
</evidence>
<dbReference type="OrthoDB" id="512227at2759"/>
<evidence type="ECO:0000313" key="9">
    <source>
        <dbReference type="EMBL" id="GBF99053.1"/>
    </source>
</evidence>
<dbReference type="GO" id="GO:0015979">
    <property type="term" value="P:photosynthesis"/>
    <property type="evidence" value="ECO:0007669"/>
    <property type="project" value="UniProtKB-KW"/>
</dbReference>
<dbReference type="FunCoup" id="A0A2V0PLV8">
    <property type="interactions" value="589"/>
</dbReference>
<dbReference type="Proteomes" id="UP000247498">
    <property type="component" value="Unassembled WGS sequence"/>
</dbReference>
<keyword evidence="5" id="KW-0934">Plastid</keyword>
<proteinExistence type="inferred from homology"/>
<dbReference type="InterPro" id="IPR044907">
    <property type="entry name" value="PSAN_sf"/>
</dbReference>
<dbReference type="InterPro" id="IPR006311">
    <property type="entry name" value="TAT_signal"/>
</dbReference>
<accession>A0A2V0PLV8</accession>
<comment type="subcellular location">
    <subcellularLocation>
        <location evidence="1">Plastid</location>
        <location evidence="1">Chloroplast thylakoid membrane</location>
        <topology evidence="1">Peripheral membrane protein</topology>
        <orientation evidence="1">Lumenal side</orientation>
    </subcellularLocation>
</comment>
<dbReference type="Gene3D" id="4.10.1190.10">
    <property type="entry name" value="Chlorophyll A-B binding protein"/>
    <property type="match status" value="1"/>
</dbReference>
<evidence type="ECO:0000313" key="10">
    <source>
        <dbReference type="Proteomes" id="UP000247498"/>
    </source>
</evidence>
<dbReference type="PANTHER" id="PTHR36814:SF1">
    <property type="entry name" value="PHOTOSYSTEM I REACTION CENTER SUBUNIT N, CHLOROPLASTIC"/>
    <property type="match status" value="1"/>
</dbReference>
<evidence type="ECO:0000256" key="8">
    <source>
        <dbReference type="ARBA" id="ARBA00023136"/>
    </source>
</evidence>
<organism evidence="9 10">
    <name type="scientific">Raphidocelis subcapitata</name>
    <dbReference type="NCBI Taxonomy" id="307507"/>
    <lineage>
        <taxon>Eukaryota</taxon>
        <taxon>Viridiplantae</taxon>
        <taxon>Chlorophyta</taxon>
        <taxon>core chlorophytes</taxon>
        <taxon>Chlorophyceae</taxon>
        <taxon>CS clade</taxon>
        <taxon>Sphaeropleales</taxon>
        <taxon>Selenastraceae</taxon>
        <taxon>Raphidocelis</taxon>
    </lineage>
</organism>
<comment type="caution">
    <text evidence="9">The sequence shown here is derived from an EMBL/GenBank/DDBJ whole genome shotgun (WGS) entry which is preliminary data.</text>
</comment>